<evidence type="ECO:0000256" key="4">
    <source>
        <dbReference type="ARBA" id="ARBA00023136"/>
    </source>
</evidence>
<dbReference type="GO" id="GO:0016020">
    <property type="term" value="C:membrane"/>
    <property type="evidence" value="ECO:0007669"/>
    <property type="project" value="UniProtKB-SubCell"/>
</dbReference>
<feature type="transmembrane region" description="Helical" evidence="7">
    <location>
        <begin position="226"/>
        <end position="250"/>
    </location>
</feature>
<gene>
    <name evidence="9" type="ORF">G7Y89_g13692</name>
</gene>
<feature type="domain" description="Rhodopsin" evidence="8">
    <location>
        <begin position="52"/>
        <end position="293"/>
    </location>
</feature>
<evidence type="ECO:0000256" key="3">
    <source>
        <dbReference type="ARBA" id="ARBA00022989"/>
    </source>
</evidence>
<organism evidence="9 10">
    <name type="scientific">Cudoniella acicularis</name>
    <dbReference type="NCBI Taxonomy" id="354080"/>
    <lineage>
        <taxon>Eukaryota</taxon>
        <taxon>Fungi</taxon>
        <taxon>Dikarya</taxon>
        <taxon>Ascomycota</taxon>
        <taxon>Pezizomycotina</taxon>
        <taxon>Leotiomycetes</taxon>
        <taxon>Helotiales</taxon>
        <taxon>Tricladiaceae</taxon>
        <taxon>Cudoniella</taxon>
    </lineage>
</organism>
<dbReference type="OrthoDB" id="5393606at2759"/>
<evidence type="ECO:0000313" key="10">
    <source>
        <dbReference type="Proteomes" id="UP000566819"/>
    </source>
</evidence>
<evidence type="ECO:0000256" key="7">
    <source>
        <dbReference type="SAM" id="Phobius"/>
    </source>
</evidence>
<feature type="transmembrane region" description="Helical" evidence="7">
    <location>
        <begin position="20"/>
        <end position="38"/>
    </location>
</feature>
<proteinExistence type="inferred from homology"/>
<dbReference type="PANTHER" id="PTHR33048:SF157">
    <property type="entry name" value="INTEGRAL MEMBRANE PROTEIN"/>
    <property type="match status" value="1"/>
</dbReference>
<evidence type="ECO:0000256" key="2">
    <source>
        <dbReference type="ARBA" id="ARBA00022692"/>
    </source>
</evidence>
<evidence type="ECO:0000256" key="6">
    <source>
        <dbReference type="SAM" id="MobiDB-lite"/>
    </source>
</evidence>
<name>A0A8H4VVT8_9HELO</name>
<keyword evidence="4 7" id="KW-0472">Membrane</keyword>
<dbReference type="AlphaFoldDB" id="A0A8H4VVT8"/>
<keyword evidence="10" id="KW-1185">Reference proteome</keyword>
<sequence>MASNSTTQKFSTTSEGNITPANTITVGAVLPILGMIAVTARFYGKKNVSVVFLGADDWLILVSLIFTIGMGVMMIVGGAMHGLAQPTSQGTGPKGFLSATDNALILTEKIFWSFDLLQCLGFGTAKLSVIFFYRRIFRGTIFDIISIGMAVIICIWTAGFFFAILFRCGIQFWALWAPLKYLLANCYASTPMFQAFCISDVITDVIILAIPIYWTMQLRMTLGRRIAVCGVFLLGGVVIGAGIARLVIFIRQTNNPYLNADGIGHLTTEIWWSMIEMGISIVAACLPTIRPLFGNSFPEQAINSIRSIFSLHSLTSISSSARRRAAGPGDDINERTKYTQFSEDQASMEQGHRKPSGESGKMSRKIPLRDLEAQKNVPNANKILVSSRIEQDIKTIGDGQD</sequence>
<dbReference type="PANTHER" id="PTHR33048">
    <property type="entry name" value="PTH11-LIKE INTEGRAL MEMBRANE PROTEIN (AFU_ORTHOLOGUE AFUA_5G11245)"/>
    <property type="match status" value="1"/>
</dbReference>
<keyword evidence="3 7" id="KW-1133">Transmembrane helix</keyword>
<evidence type="ECO:0000313" key="9">
    <source>
        <dbReference type="EMBL" id="KAF4624478.1"/>
    </source>
</evidence>
<dbReference type="Pfam" id="PF20684">
    <property type="entry name" value="Fung_rhodopsin"/>
    <property type="match status" value="1"/>
</dbReference>
<evidence type="ECO:0000259" key="8">
    <source>
        <dbReference type="Pfam" id="PF20684"/>
    </source>
</evidence>
<feature type="compositionally biased region" description="Polar residues" evidence="6">
    <location>
        <begin position="338"/>
        <end position="348"/>
    </location>
</feature>
<accession>A0A8H4VVT8</accession>
<dbReference type="Proteomes" id="UP000566819">
    <property type="component" value="Unassembled WGS sequence"/>
</dbReference>
<feature type="transmembrane region" description="Helical" evidence="7">
    <location>
        <begin position="58"/>
        <end position="80"/>
    </location>
</feature>
<dbReference type="InterPro" id="IPR049326">
    <property type="entry name" value="Rhodopsin_dom_fungi"/>
</dbReference>
<dbReference type="InterPro" id="IPR052337">
    <property type="entry name" value="SAT4-like"/>
</dbReference>
<comment type="caution">
    <text evidence="9">The sequence shown here is derived from an EMBL/GenBank/DDBJ whole genome shotgun (WGS) entry which is preliminary data.</text>
</comment>
<feature type="region of interest" description="Disordered" evidence="6">
    <location>
        <begin position="320"/>
        <end position="373"/>
    </location>
</feature>
<reference evidence="9 10" key="1">
    <citation type="submission" date="2020-03" db="EMBL/GenBank/DDBJ databases">
        <title>Draft Genome Sequence of Cudoniella acicularis.</title>
        <authorList>
            <person name="Buettner E."/>
            <person name="Kellner H."/>
        </authorList>
    </citation>
    <scope>NUCLEOTIDE SEQUENCE [LARGE SCALE GENOMIC DNA]</scope>
    <source>
        <strain evidence="9 10">DSM 108380</strain>
    </source>
</reference>
<comment type="subcellular location">
    <subcellularLocation>
        <location evidence="1">Membrane</location>
        <topology evidence="1">Multi-pass membrane protein</topology>
    </subcellularLocation>
</comment>
<protein>
    <recommendedName>
        <fullName evidence="8">Rhodopsin domain-containing protein</fullName>
    </recommendedName>
</protein>
<feature type="transmembrane region" description="Helical" evidence="7">
    <location>
        <begin position="145"/>
        <end position="173"/>
    </location>
</feature>
<keyword evidence="2 7" id="KW-0812">Transmembrane</keyword>
<evidence type="ECO:0000256" key="1">
    <source>
        <dbReference type="ARBA" id="ARBA00004141"/>
    </source>
</evidence>
<dbReference type="EMBL" id="JAAMPI010001646">
    <property type="protein sequence ID" value="KAF4624478.1"/>
    <property type="molecule type" value="Genomic_DNA"/>
</dbReference>
<evidence type="ECO:0000256" key="5">
    <source>
        <dbReference type="ARBA" id="ARBA00038359"/>
    </source>
</evidence>
<comment type="similarity">
    <text evidence="5">Belongs to the SAT4 family.</text>
</comment>
<feature type="transmembrane region" description="Helical" evidence="7">
    <location>
        <begin position="193"/>
        <end position="214"/>
    </location>
</feature>